<dbReference type="AlphaFoldDB" id="A0A9P8PAJ1"/>
<evidence type="ECO:0000256" key="2">
    <source>
        <dbReference type="SAM" id="Phobius"/>
    </source>
</evidence>
<accession>A0A9P8PAJ1</accession>
<gene>
    <name evidence="4" type="ORF">OGAPHI_002071</name>
</gene>
<organism evidence="4 5">
    <name type="scientific">Ogataea philodendri</name>
    <dbReference type="NCBI Taxonomy" id="1378263"/>
    <lineage>
        <taxon>Eukaryota</taxon>
        <taxon>Fungi</taxon>
        <taxon>Dikarya</taxon>
        <taxon>Ascomycota</taxon>
        <taxon>Saccharomycotina</taxon>
        <taxon>Pichiomycetes</taxon>
        <taxon>Pichiales</taxon>
        <taxon>Pichiaceae</taxon>
        <taxon>Ogataea</taxon>
    </lineage>
</organism>
<reference evidence="4" key="1">
    <citation type="journal article" date="2021" name="Open Biol.">
        <title>Shared evolutionary footprints suggest mitochondrial oxidative damage underlies multiple complex I losses in fungi.</title>
        <authorList>
            <person name="Schikora-Tamarit M.A."/>
            <person name="Marcet-Houben M."/>
            <person name="Nosek J."/>
            <person name="Gabaldon T."/>
        </authorList>
    </citation>
    <scope>NUCLEOTIDE SEQUENCE</scope>
    <source>
        <strain evidence="4">CBS6075</strain>
    </source>
</reference>
<feature type="chain" id="PRO_5040393951" evidence="3">
    <location>
        <begin position="17"/>
        <end position="418"/>
    </location>
</feature>
<feature type="transmembrane region" description="Helical" evidence="2">
    <location>
        <begin position="84"/>
        <end position="103"/>
    </location>
</feature>
<feature type="compositionally biased region" description="Low complexity" evidence="1">
    <location>
        <begin position="281"/>
        <end position="305"/>
    </location>
</feature>
<dbReference type="OrthoDB" id="3993318at2759"/>
<reference evidence="4" key="2">
    <citation type="submission" date="2021-01" db="EMBL/GenBank/DDBJ databases">
        <authorList>
            <person name="Schikora-Tamarit M.A."/>
        </authorList>
    </citation>
    <scope>NUCLEOTIDE SEQUENCE</scope>
    <source>
        <strain evidence="4">CBS6075</strain>
    </source>
</reference>
<feature type="region of interest" description="Disordered" evidence="1">
    <location>
        <begin position="371"/>
        <end position="390"/>
    </location>
</feature>
<keyword evidence="2" id="KW-0472">Membrane</keyword>
<name>A0A9P8PAJ1_9ASCO</name>
<protein>
    <submittedName>
        <fullName evidence="4">Uncharacterized protein</fullName>
    </submittedName>
</protein>
<evidence type="ECO:0000313" key="5">
    <source>
        <dbReference type="Proteomes" id="UP000769157"/>
    </source>
</evidence>
<evidence type="ECO:0000313" key="4">
    <source>
        <dbReference type="EMBL" id="KAH3668317.1"/>
    </source>
</evidence>
<proteinExistence type="predicted"/>
<keyword evidence="2" id="KW-1133">Transmembrane helix</keyword>
<feature type="signal peptide" evidence="3">
    <location>
        <begin position="1"/>
        <end position="16"/>
    </location>
</feature>
<dbReference type="RefSeq" id="XP_046062731.1">
    <property type="nucleotide sequence ID" value="XM_046202901.1"/>
</dbReference>
<evidence type="ECO:0000256" key="1">
    <source>
        <dbReference type="SAM" id="MobiDB-lite"/>
    </source>
</evidence>
<dbReference type="EMBL" id="JAEUBE010000158">
    <property type="protein sequence ID" value="KAH3668317.1"/>
    <property type="molecule type" value="Genomic_DNA"/>
</dbReference>
<dbReference type="GeneID" id="70234038"/>
<keyword evidence="5" id="KW-1185">Reference proteome</keyword>
<evidence type="ECO:0000256" key="3">
    <source>
        <dbReference type="SAM" id="SignalP"/>
    </source>
</evidence>
<feature type="compositionally biased region" description="Low complexity" evidence="1">
    <location>
        <begin position="378"/>
        <end position="390"/>
    </location>
</feature>
<feature type="region of interest" description="Disordered" evidence="1">
    <location>
        <begin position="277"/>
        <end position="306"/>
    </location>
</feature>
<dbReference type="Proteomes" id="UP000769157">
    <property type="component" value="Unassembled WGS sequence"/>
</dbReference>
<keyword evidence="2" id="KW-0812">Transmembrane</keyword>
<keyword evidence="3" id="KW-0732">Signal</keyword>
<comment type="caution">
    <text evidence="4">The sequence shown here is derived from an EMBL/GenBank/DDBJ whole genome shotgun (WGS) entry which is preliminary data.</text>
</comment>
<sequence>MATIALSWASASLALALVIVGYSHSVPLILITALEYTAGLFQLASLCTSNWLVCGSCLLVNLASMPVVVYWIETLLDAPSKCKYLELSLLTTYIVSCLFRLGVGRRISKIEDPEANTVKYRTSAQTLVDENANKSVDLLCQKSMDLLQPNTEPQLRHDQESVRSEKASFHNTSSDSFEFQYKSDAPNEHQSMILPQLEDPLVPVSYSSAELENITEIPLPQWSSPAYPGMNHISLESWNNNSAKWQEQQQLWGNNFFKRPDMTRSFSNPISIVSENQLQATTSRSRSSTVTRYSRMSPSASSSPLKRLRSLKFKRQIKHSQSQPELNFDFLKTLQTSPIRTHQHQKTLSSNFKTPYSSPVKSVAGISLHNLNEDRTPDSQLSNPSSKSSVPSVVIGAYDREKWHTIKSQLLQEALESN</sequence>
<feature type="transmembrane region" description="Helical" evidence="2">
    <location>
        <begin position="49"/>
        <end position="72"/>
    </location>
</feature>